<dbReference type="EMBL" id="LN614828">
    <property type="protein sequence ID" value="CEG59352.1"/>
    <property type="molecule type" value="Genomic_DNA"/>
</dbReference>
<dbReference type="NCBIfam" id="TIGR00702">
    <property type="entry name" value="YcaO-type kinase domain"/>
    <property type="match status" value="1"/>
</dbReference>
<dbReference type="PANTHER" id="PTHR37809:SF1">
    <property type="entry name" value="RIBOSOMAL PROTEIN S12 METHYLTHIOTRANSFERASE ACCESSORY FACTOR YCAO"/>
    <property type="match status" value="1"/>
</dbReference>
<dbReference type="KEGG" id="lfa:LFA_pA0255"/>
<evidence type="ECO:0000259" key="1">
    <source>
        <dbReference type="PROSITE" id="PS51664"/>
    </source>
</evidence>
<dbReference type="PANTHER" id="PTHR37809">
    <property type="entry name" value="RIBOSOMAL PROTEIN S12 METHYLTHIOTRANSFERASE ACCESSORY FACTOR YCAO"/>
    <property type="match status" value="1"/>
</dbReference>
<keyword evidence="2" id="KW-0614">Plasmid</keyword>
<protein>
    <recommendedName>
        <fullName evidence="1">YcaO domain-containing protein</fullName>
    </recommendedName>
</protein>
<reference evidence="3" key="1">
    <citation type="submission" date="2014-09" db="EMBL/GenBank/DDBJ databases">
        <authorList>
            <person name="Gomez-Valero L."/>
        </authorList>
    </citation>
    <scope>NUCLEOTIDE SEQUENCE [LARGE SCALE GENOMIC DNA]</scope>
    <source>
        <strain evidence="3">ATCC700992</strain>
        <plasmid evidence="3">LLAP10_pA</plasmid>
    </source>
</reference>
<proteinExistence type="predicted"/>
<dbReference type="Proteomes" id="UP000032430">
    <property type="component" value="Plasmid II"/>
</dbReference>
<dbReference type="HOGENOM" id="CLU_056369_0_0_6"/>
<feature type="domain" description="YcaO" evidence="1">
    <location>
        <begin position="63"/>
        <end position="353"/>
    </location>
</feature>
<evidence type="ECO:0000313" key="3">
    <source>
        <dbReference type="Proteomes" id="UP000032430"/>
    </source>
</evidence>
<dbReference type="OrthoDB" id="2379922at2"/>
<sequence>MNFERTETSLRARHYQETLCVLTPFKRLAGITRLADLTHLDYSGLPVYSAIRPRAKSLTTSQGKGLTKEAAQCSALMESIEVYFAEELVPQVVNKSELELAQDNVFFIPINHLASSVHYTSPSQSMNWIHADLVFAEKSILVPFAEYSLNSYLPEVLIYSPDSTGLAGGNTYQEALLHGLLEVIERCEPEQVSEMVEVNNELLKNISNKFSCFITHQENRYGIPAFEVLIQAKNPFENQILFKGNGCHLNKQIALNRALTEAIQSRVTTIAGSRDDLVHAKYDFESNEFPVITNKKEFADVLNHTIETIDEALSVLFTRIKKNNQDILVYRYYDKELCILKVKLISKDLISHA</sequence>
<dbReference type="InterPro" id="IPR003776">
    <property type="entry name" value="YcaO-like_dom"/>
</dbReference>
<keyword evidence="3" id="KW-1185">Reference proteome</keyword>
<name>A0A098GBJ8_9GAMM</name>
<evidence type="ECO:0000313" key="2">
    <source>
        <dbReference type="EMBL" id="CEG59352.1"/>
    </source>
</evidence>
<dbReference type="Gene3D" id="3.30.1330.230">
    <property type="match status" value="1"/>
</dbReference>
<dbReference type="PROSITE" id="PS51664">
    <property type="entry name" value="YCAO"/>
    <property type="match status" value="1"/>
</dbReference>
<dbReference type="AlphaFoldDB" id="A0A098GBJ8"/>
<dbReference type="RefSeq" id="WP_045097923.1">
    <property type="nucleotide sequence ID" value="NZ_LN614828.1"/>
</dbReference>
<accession>A0A098GBJ8</accession>
<dbReference type="Gene3D" id="3.30.160.660">
    <property type="match status" value="1"/>
</dbReference>
<gene>
    <name evidence="2" type="ORF">LFA_pA0255</name>
</gene>
<organism evidence="2 3">
    <name type="scientific">Legionella fallonii LLAP-10</name>
    <dbReference type="NCBI Taxonomy" id="1212491"/>
    <lineage>
        <taxon>Bacteria</taxon>
        <taxon>Pseudomonadati</taxon>
        <taxon>Pseudomonadota</taxon>
        <taxon>Gammaproteobacteria</taxon>
        <taxon>Legionellales</taxon>
        <taxon>Legionellaceae</taxon>
        <taxon>Legionella</taxon>
    </lineage>
</organism>
<geneLocation type="plasmid" evidence="3">
    <name>LLAP10_pA</name>
</geneLocation>
<dbReference type="Pfam" id="PF02624">
    <property type="entry name" value="YcaO"/>
    <property type="match status" value="1"/>
</dbReference>